<dbReference type="InterPro" id="IPR011008">
    <property type="entry name" value="Dimeric_a/b-barrel"/>
</dbReference>
<dbReference type="PANTHER" id="PTHR35174:SF3">
    <property type="entry name" value="BLL7171 PROTEIN"/>
    <property type="match status" value="1"/>
</dbReference>
<dbReference type="SUPFAM" id="SSF54909">
    <property type="entry name" value="Dimeric alpha+beta barrel"/>
    <property type="match status" value="1"/>
</dbReference>
<dbReference type="Pfam" id="PF03795">
    <property type="entry name" value="YCII"/>
    <property type="match status" value="1"/>
</dbReference>
<keyword evidence="4" id="KW-1185">Reference proteome</keyword>
<comment type="caution">
    <text evidence="3">The sequence shown here is derived from an EMBL/GenBank/DDBJ whole genome shotgun (WGS) entry which is preliminary data.</text>
</comment>
<dbReference type="RefSeq" id="WP_106617848.1">
    <property type="nucleotide sequence ID" value="NZ_PYAX01000008.1"/>
</dbReference>
<comment type="similarity">
    <text evidence="1">Belongs to the YciI family.</text>
</comment>
<dbReference type="Gene3D" id="3.30.70.1060">
    <property type="entry name" value="Dimeric alpha+beta barrel"/>
    <property type="match status" value="1"/>
</dbReference>
<proteinExistence type="inferred from homology"/>
<name>A0A2P8I5Z0_SACCR</name>
<organism evidence="3 4">
    <name type="scientific">Saccharothrix carnea</name>
    <dbReference type="NCBI Taxonomy" id="1280637"/>
    <lineage>
        <taxon>Bacteria</taxon>
        <taxon>Bacillati</taxon>
        <taxon>Actinomycetota</taxon>
        <taxon>Actinomycetes</taxon>
        <taxon>Pseudonocardiales</taxon>
        <taxon>Pseudonocardiaceae</taxon>
        <taxon>Saccharothrix</taxon>
    </lineage>
</organism>
<dbReference type="InterPro" id="IPR005545">
    <property type="entry name" value="YCII"/>
</dbReference>
<evidence type="ECO:0000256" key="1">
    <source>
        <dbReference type="ARBA" id="ARBA00007689"/>
    </source>
</evidence>
<protein>
    <recommendedName>
        <fullName evidence="2">YCII-related domain-containing protein</fullName>
    </recommendedName>
</protein>
<evidence type="ECO:0000259" key="2">
    <source>
        <dbReference type="Pfam" id="PF03795"/>
    </source>
</evidence>
<dbReference type="AlphaFoldDB" id="A0A2P8I5Z0"/>
<feature type="domain" description="YCII-related" evidence="2">
    <location>
        <begin position="28"/>
        <end position="106"/>
    </location>
</feature>
<dbReference type="PANTHER" id="PTHR35174">
    <property type="entry name" value="BLL7171 PROTEIN-RELATED"/>
    <property type="match status" value="1"/>
</dbReference>
<dbReference type="Proteomes" id="UP000241118">
    <property type="component" value="Unassembled WGS sequence"/>
</dbReference>
<dbReference type="OrthoDB" id="668782at2"/>
<evidence type="ECO:0000313" key="3">
    <source>
        <dbReference type="EMBL" id="PSL53889.1"/>
    </source>
</evidence>
<evidence type="ECO:0000313" key="4">
    <source>
        <dbReference type="Proteomes" id="UP000241118"/>
    </source>
</evidence>
<reference evidence="3 4" key="1">
    <citation type="submission" date="2018-03" db="EMBL/GenBank/DDBJ databases">
        <title>Genomic Encyclopedia of Type Strains, Phase III (KMG-III): the genomes of soil and plant-associated and newly described type strains.</title>
        <authorList>
            <person name="Whitman W."/>
        </authorList>
    </citation>
    <scope>NUCLEOTIDE SEQUENCE [LARGE SCALE GENOMIC DNA]</scope>
    <source>
        <strain evidence="3 4">CGMCC 4.7097</strain>
    </source>
</reference>
<dbReference type="EMBL" id="PYAX01000008">
    <property type="protein sequence ID" value="PSL53889.1"/>
    <property type="molecule type" value="Genomic_DNA"/>
</dbReference>
<sequence length="135" mass="14297">MAKFLLLMNYGPAANCDLPMDQWAPGDIAAHIEFQRDLGRELADNGELVDTQGLATPELAKTVTFTGTGAPVITDGPFPETKELLAGYWMVDTTLERALEIAAKASAAPGPNGVPIGQPIEVREVMSAPTTTSDL</sequence>
<gene>
    <name evidence="3" type="ORF">B0I31_108336</name>
</gene>
<accession>A0A2P8I5Z0</accession>